<comment type="caution">
    <text evidence="1">The sequence shown here is derived from an EMBL/GenBank/DDBJ whole genome shotgun (WGS) entry which is preliminary data.</text>
</comment>
<reference evidence="2" key="1">
    <citation type="journal article" date="2019" name="Int. J. Syst. Evol. Microbiol.">
        <title>The Global Catalogue of Microorganisms (GCM) 10K type strain sequencing project: providing services to taxonomists for standard genome sequencing and annotation.</title>
        <authorList>
            <consortium name="The Broad Institute Genomics Platform"/>
            <consortium name="The Broad Institute Genome Sequencing Center for Infectious Disease"/>
            <person name="Wu L."/>
            <person name="Ma J."/>
        </authorList>
    </citation>
    <scope>NUCLEOTIDE SEQUENCE [LARGE SCALE GENOMIC DNA]</scope>
    <source>
        <strain evidence="2">JCM 17938</strain>
    </source>
</reference>
<dbReference type="Proteomes" id="UP001500212">
    <property type="component" value="Unassembled WGS sequence"/>
</dbReference>
<dbReference type="EMBL" id="BAABHJ010000027">
    <property type="protein sequence ID" value="GAA4615135.1"/>
    <property type="molecule type" value="Genomic_DNA"/>
</dbReference>
<gene>
    <name evidence="1" type="ORF">GCM10023195_66490</name>
</gene>
<name>A0ABP8TVD8_9ACTN</name>
<sequence length="89" mass="9569">MAKRWIADPSATFARRLGRSAAELGNTSQGKTCPDIWELSNGDIAVVGTDMTEVFADRLPDDVSIGTNERLVVIPRNMAVAAKPELPDA</sequence>
<evidence type="ECO:0000313" key="1">
    <source>
        <dbReference type="EMBL" id="GAA4615135.1"/>
    </source>
</evidence>
<proteinExistence type="predicted"/>
<evidence type="ECO:0000313" key="2">
    <source>
        <dbReference type="Proteomes" id="UP001500212"/>
    </source>
</evidence>
<organism evidence="1 2">
    <name type="scientific">Actinoallomurus liliacearum</name>
    <dbReference type="NCBI Taxonomy" id="1080073"/>
    <lineage>
        <taxon>Bacteria</taxon>
        <taxon>Bacillati</taxon>
        <taxon>Actinomycetota</taxon>
        <taxon>Actinomycetes</taxon>
        <taxon>Streptosporangiales</taxon>
        <taxon>Thermomonosporaceae</taxon>
        <taxon>Actinoallomurus</taxon>
    </lineage>
</organism>
<accession>A0ABP8TVD8</accession>
<protein>
    <submittedName>
        <fullName evidence="1">Uncharacterized protein</fullName>
    </submittedName>
</protein>
<keyword evidence="2" id="KW-1185">Reference proteome</keyword>